<proteinExistence type="predicted"/>
<comment type="caution">
    <text evidence="2">The sequence shown here is derived from an EMBL/GenBank/DDBJ whole genome shotgun (WGS) entry which is preliminary data.</text>
</comment>
<evidence type="ECO:0000256" key="1">
    <source>
        <dbReference type="SAM" id="MobiDB-lite"/>
    </source>
</evidence>
<feature type="region of interest" description="Disordered" evidence="1">
    <location>
        <begin position="1"/>
        <end position="38"/>
    </location>
</feature>
<dbReference type="Proteomes" id="UP000236345">
    <property type="component" value="Unassembled WGS sequence"/>
</dbReference>
<protein>
    <submittedName>
        <fullName evidence="2">Uncharacterized protein</fullName>
    </submittedName>
</protein>
<dbReference type="AlphaFoldDB" id="A0A2K1QCC1"/>
<dbReference type="EMBL" id="NWUO01000003">
    <property type="protein sequence ID" value="PNS12684.1"/>
    <property type="molecule type" value="Genomic_DNA"/>
</dbReference>
<feature type="compositionally biased region" description="Basic and acidic residues" evidence="1">
    <location>
        <begin position="15"/>
        <end position="29"/>
    </location>
</feature>
<keyword evidence="3" id="KW-1185">Reference proteome</keyword>
<sequence>MATPGRGGKRKLARRERATERSAVRAAADRRRRAGIKPFKRRPQADFLWVLLTGDDAADAAREGGRTPALNAGRTP</sequence>
<evidence type="ECO:0000313" key="3">
    <source>
        <dbReference type="Proteomes" id="UP000236345"/>
    </source>
</evidence>
<accession>A0A2K1QCC1</accession>
<name>A0A2K1QCC1_9GAMM</name>
<organism evidence="2 3">
    <name type="scientific">Mixta theicola</name>
    <dbReference type="NCBI Taxonomy" id="1458355"/>
    <lineage>
        <taxon>Bacteria</taxon>
        <taxon>Pseudomonadati</taxon>
        <taxon>Pseudomonadota</taxon>
        <taxon>Gammaproteobacteria</taxon>
        <taxon>Enterobacterales</taxon>
        <taxon>Erwiniaceae</taxon>
        <taxon>Mixta</taxon>
    </lineage>
</organism>
<reference evidence="3" key="1">
    <citation type="submission" date="2017-09" db="EMBL/GenBank/DDBJ databases">
        <authorList>
            <person name="Palmer M."/>
            <person name="Steenkamp E.T."/>
            <person name="Coetzee M.P."/>
            <person name="Avontuur J.R."/>
            <person name="Van Zyl E."/>
            <person name="Chan W.-Y."/>
            <person name="Blom J."/>
            <person name="Venter S.N."/>
        </authorList>
    </citation>
    <scope>NUCLEOTIDE SEQUENCE [LARGE SCALE GENOMIC DNA]</scope>
    <source>
        <strain evidence="3">QC88-366</strain>
    </source>
</reference>
<evidence type="ECO:0000313" key="2">
    <source>
        <dbReference type="EMBL" id="PNS12684.1"/>
    </source>
</evidence>
<gene>
    <name evidence="2" type="ORF">COO59_06100</name>
</gene>